<dbReference type="AlphaFoldDB" id="A0A259TVD3"/>
<feature type="region of interest" description="Disordered" evidence="1">
    <location>
        <begin position="1"/>
        <end position="27"/>
    </location>
</feature>
<feature type="compositionally biased region" description="Low complexity" evidence="1">
    <location>
        <begin position="1"/>
        <end position="22"/>
    </location>
</feature>
<evidence type="ECO:0000313" key="4">
    <source>
        <dbReference type="Proteomes" id="UP000216446"/>
    </source>
</evidence>
<feature type="transmembrane region" description="Helical" evidence="2">
    <location>
        <begin position="94"/>
        <end position="113"/>
    </location>
</feature>
<evidence type="ECO:0000313" key="3">
    <source>
        <dbReference type="EMBL" id="OZC01660.1"/>
    </source>
</evidence>
<keyword evidence="2" id="KW-0812">Transmembrane</keyword>
<feature type="region of interest" description="Disordered" evidence="1">
    <location>
        <begin position="269"/>
        <end position="304"/>
    </location>
</feature>
<keyword evidence="4" id="KW-1185">Reference proteome</keyword>
<dbReference type="RefSeq" id="WP_094545282.1">
    <property type="nucleotide sequence ID" value="NZ_MQWB01000001.1"/>
</dbReference>
<name>A0A259TVD3_9BACT</name>
<feature type="transmembrane region" description="Helical" evidence="2">
    <location>
        <begin position="66"/>
        <end position="88"/>
    </location>
</feature>
<keyword evidence="2" id="KW-0472">Membrane</keyword>
<accession>A0A259TVD3</accession>
<feature type="compositionally biased region" description="Pro residues" evidence="1">
    <location>
        <begin position="277"/>
        <end position="293"/>
    </location>
</feature>
<keyword evidence="2" id="KW-1133">Transmembrane helix</keyword>
<feature type="transmembrane region" description="Helical" evidence="2">
    <location>
        <begin position="31"/>
        <end position="54"/>
    </location>
</feature>
<proteinExistence type="predicted"/>
<protein>
    <submittedName>
        <fullName evidence="3">Uncharacterized protein</fullName>
    </submittedName>
</protein>
<sequence length="304" mass="31635">MPQQDPAETPAAPTAPEASEPAAPEPTGPRVFTITALGWIAFLGGPLAGGFALAYNARRFGHAREATYAVAGGIVATALLLALILQLPEAVTGHWAYRGLLSGLWAVITVAVAEKTQSERMDVHFAAGGRKGSGWAGAGMVVWGFAVLVALGAIVSLAMPVFEGTPHERVGGGTVYASGDATEADARYVGTALRQFGYFPDGEAAQVSRTQDSARVSMLLIPEIETDTVFLQEVHLLAAHLQQALRAPVAIVNVVDGFSGRRQTVLTDVLPPELRFRPPPPPLPEQSGPPPAAPASGQSLAPEA</sequence>
<evidence type="ECO:0000256" key="1">
    <source>
        <dbReference type="SAM" id="MobiDB-lite"/>
    </source>
</evidence>
<feature type="transmembrane region" description="Helical" evidence="2">
    <location>
        <begin position="134"/>
        <end position="159"/>
    </location>
</feature>
<dbReference type="EMBL" id="MQWB01000001">
    <property type="protein sequence ID" value="OZC01660.1"/>
    <property type="molecule type" value="Genomic_DNA"/>
</dbReference>
<feature type="compositionally biased region" description="Low complexity" evidence="1">
    <location>
        <begin position="294"/>
        <end position="304"/>
    </location>
</feature>
<dbReference type="Proteomes" id="UP000216446">
    <property type="component" value="Unassembled WGS sequence"/>
</dbReference>
<organism evidence="3 4">
    <name type="scientific">Rubricoccus marinus</name>
    <dbReference type="NCBI Taxonomy" id="716817"/>
    <lineage>
        <taxon>Bacteria</taxon>
        <taxon>Pseudomonadati</taxon>
        <taxon>Rhodothermota</taxon>
        <taxon>Rhodothermia</taxon>
        <taxon>Rhodothermales</taxon>
        <taxon>Rubricoccaceae</taxon>
        <taxon>Rubricoccus</taxon>
    </lineage>
</organism>
<dbReference type="InParanoid" id="A0A259TVD3"/>
<gene>
    <name evidence="3" type="ORF">BSZ36_00890</name>
</gene>
<reference evidence="3 4" key="1">
    <citation type="submission" date="2016-11" db="EMBL/GenBank/DDBJ databases">
        <title>Study of marine rhodopsin-containing bacteria.</title>
        <authorList>
            <person name="Yoshizawa S."/>
            <person name="Kumagai Y."/>
            <person name="Kogure K."/>
        </authorList>
    </citation>
    <scope>NUCLEOTIDE SEQUENCE [LARGE SCALE GENOMIC DNA]</scope>
    <source>
        <strain evidence="3 4">SG-29</strain>
    </source>
</reference>
<evidence type="ECO:0000256" key="2">
    <source>
        <dbReference type="SAM" id="Phobius"/>
    </source>
</evidence>
<comment type="caution">
    <text evidence="3">The sequence shown here is derived from an EMBL/GenBank/DDBJ whole genome shotgun (WGS) entry which is preliminary data.</text>
</comment>